<comment type="caution">
    <text evidence="2">The sequence shown here is derived from an EMBL/GenBank/DDBJ whole genome shotgun (WGS) entry which is preliminary data.</text>
</comment>
<evidence type="ECO:0000256" key="1">
    <source>
        <dbReference type="SAM" id="MobiDB-lite"/>
    </source>
</evidence>
<feature type="compositionally biased region" description="Basic and acidic residues" evidence="1">
    <location>
        <begin position="351"/>
        <end position="361"/>
    </location>
</feature>
<keyword evidence="2" id="KW-0456">Lyase</keyword>
<evidence type="ECO:0000313" key="3">
    <source>
        <dbReference type="Proteomes" id="UP000605784"/>
    </source>
</evidence>
<feature type="compositionally biased region" description="Acidic residues" evidence="1">
    <location>
        <begin position="171"/>
        <end position="181"/>
    </location>
</feature>
<protein>
    <submittedName>
        <fullName evidence="2">Carbon-phosphorus lyase complex subunit PhnI</fullName>
    </submittedName>
</protein>
<dbReference type="Proteomes" id="UP000605784">
    <property type="component" value="Unassembled WGS sequence"/>
</dbReference>
<evidence type="ECO:0000313" key="2">
    <source>
        <dbReference type="EMBL" id="GGN97492.1"/>
    </source>
</evidence>
<dbReference type="InterPro" id="IPR008773">
    <property type="entry name" value="PhnI"/>
</dbReference>
<keyword evidence="3" id="KW-1185">Reference proteome</keyword>
<dbReference type="PIRSF" id="PIRSF007313">
    <property type="entry name" value="PhnI"/>
    <property type="match status" value="1"/>
</dbReference>
<dbReference type="GO" id="GO:0016829">
    <property type="term" value="F:lyase activity"/>
    <property type="evidence" value="ECO:0007669"/>
    <property type="project" value="UniProtKB-KW"/>
</dbReference>
<reference evidence="2" key="2">
    <citation type="submission" date="2020-09" db="EMBL/GenBank/DDBJ databases">
        <authorList>
            <person name="Sun Q."/>
            <person name="Ohkuma M."/>
        </authorList>
    </citation>
    <scope>NUCLEOTIDE SEQUENCE</scope>
    <source>
        <strain evidence="2">JCM 17820</strain>
    </source>
</reference>
<reference evidence="2" key="1">
    <citation type="journal article" date="2014" name="Int. J. Syst. Evol. Microbiol.">
        <title>Complete genome sequence of Corynebacterium casei LMG S-19264T (=DSM 44701T), isolated from a smear-ripened cheese.</title>
        <authorList>
            <consortium name="US DOE Joint Genome Institute (JGI-PGF)"/>
            <person name="Walter F."/>
            <person name="Albersmeier A."/>
            <person name="Kalinowski J."/>
            <person name="Ruckert C."/>
        </authorList>
    </citation>
    <scope>NUCLEOTIDE SEQUENCE</scope>
    <source>
        <strain evidence="2">JCM 17820</strain>
    </source>
</reference>
<dbReference type="AlphaFoldDB" id="A0A830GLY4"/>
<feature type="region of interest" description="Disordered" evidence="1">
    <location>
        <begin position="351"/>
        <end position="390"/>
    </location>
</feature>
<gene>
    <name evidence="2" type="ORF">GCM10009030_26770</name>
</gene>
<feature type="region of interest" description="Disordered" evidence="1">
    <location>
        <begin position="170"/>
        <end position="190"/>
    </location>
</feature>
<feature type="compositionally biased region" description="Acidic residues" evidence="1">
    <location>
        <begin position="362"/>
        <end position="371"/>
    </location>
</feature>
<dbReference type="GO" id="GO:0019634">
    <property type="term" value="P:organic phosphonate metabolic process"/>
    <property type="evidence" value="ECO:0007669"/>
    <property type="project" value="InterPro"/>
</dbReference>
<sequence>MGYVAVTAGEELIERAEELFEKQRTAGDGEDVAVEQIDEQLGRLTSQAMSEAGLYAPRLAALAVKQAQGDTVEAAFLLRAYRSTLERYDETEPIAPSEMVASRRVSPAFKDVPGGQILGPTKDYTQRLLDFDLLEGDAEDPTEEWDIEDAGDPEDLTNVMELLREEGLVAEPDEAGVEEPTDTTREPVTHPPERDAVLQELARGETGAVTALAYSALRGYGQVHPTLAEVRIGELPVRIEHPYTGDEVTVAHAEVSESEAVVPVYAKREDPQFAFGYGLTFGRNERKAIGMTILDASIQLDGEDEPAENPEFVLDTVDGMDSFGFIEHLKLPHYVTFQSILDRIRAIRERKGLNEDGRVSTEADDEDSERDSDDRTPAAEPPVAEVSDDD</sequence>
<name>A0A830GLY4_9EURY</name>
<dbReference type="EMBL" id="BMOU01000004">
    <property type="protein sequence ID" value="GGN97492.1"/>
    <property type="molecule type" value="Genomic_DNA"/>
</dbReference>
<dbReference type="Pfam" id="PF05861">
    <property type="entry name" value="PhnI"/>
    <property type="match status" value="1"/>
</dbReference>
<dbReference type="RefSeq" id="WP_188998694.1">
    <property type="nucleotide sequence ID" value="NZ_BMOU01000004.1"/>
</dbReference>
<proteinExistence type="predicted"/>
<organism evidence="2 3">
    <name type="scientific">Haloarcula pellucida</name>
    <dbReference type="NCBI Taxonomy" id="1427151"/>
    <lineage>
        <taxon>Archaea</taxon>
        <taxon>Methanobacteriati</taxon>
        <taxon>Methanobacteriota</taxon>
        <taxon>Stenosarchaea group</taxon>
        <taxon>Halobacteria</taxon>
        <taxon>Halobacteriales</taxon>
        <taxon>Haloarculaceae</taxon>
        <taxon>Haloarcula</taxon>
    </lineage>
</organism>
<accession>A0A830GLY4</accession>